<accession>A0ABQ6GD98</accession>
<dbReference type="InterPro" id="IPR000515">
    <property type="entry name" value="MetI-like"/>
</dbReference>
<feature type="transmembrane region" description="Helical" evidence="7">
    <location>
        <begin position="91"/>
        <end position="112"/>
    </location>
</feature>
<reference evidence="9 10" key="1">
    <citation type="submission" date="2023-03" db="EMBL/GenBank/DDBJ databases">
        <title>Draft genome sequence of the bacteria which degrade cell wall of Tricholomamatutake.</title>
        <authorList>
            <person name="Konishi Y."/>
            <person name="Fukuta Y."/>
            <person name="Shirasaka N."/>
        </authorList>
    </citation>
    <scope>NUCLEOTIDE SEQUENCE [LARGE SCALE GENOMIC DNA]</scope>
    <source>
        <strain evidence="10">mu1</strain>
    </source>
</reference>
<evidence type="ECO:0000256" key="3">
    <source>
        <dbReference type="ARBA" id="ARBA00022475"/>
    </source>
</evidence>
<evidence type="ECO:0000313" key="10">
    <source>
        <dbReference type="Proteomes" id="UP001157114"/>
    </source>
</evidence>
<organism evidence="9 10">
    <name type="scientific">Paenibacillus glycanilyticus</name>
    <dbReference type="NCBI Taxonomy" id="126569"/>
    <lineage>
        <taxon>Bacteria</taxon>
        <taxon>Bacillati</taxon>
        <taxon>Bacillota</taxon>
        <taxon>Bacilli</taxon>
        <taxon>Bacillales</taxon>
        <taxon>Paenibacillaceae</taxon>
        <taxon>Paenibacillus</taxon>
    </lineage>
</organism>
<comment type="caution">
    <text evidence="9">The sequence shown here is derived from an EMBL/GenBank/DDBJ whole genome shotgun (WGS) entry which is preliminary data.</text>
</comment>
<dbReference type="EMBL" id="BSSQ01000013">
    <property type="protein sequence ID" value="GLX68607.1"/>
    <property type="molecule type" value="Genomic_DNA"/>
</dbReference>
<evidence type="ECO:0000256" key="7">
    <source>
        <dbReference type="RuleBase" id="RU363032"/>
    </source>
</evidence>
<evidence type="ECO:0000256" key="5">
    <source>
        <dbReference type="ARBA" id="ARBA00022989"/>
    </source>
</evidence>
<dbReference type="PANTHER" id="PTHR30193">
    <property type="entry name" value="ABC TRANSPORTER PERMEASE PROTEIN"/>
    <property type="match status" value="1"/>
</dbReference>
<keyword evidence="3" id="KW-1003">Cell membrane</keyword>
<feature type="transmembrane region" description="Helical" evidence="7">
    <location>
        <begin position="24"/>
        <end position="45"/>
    </location>
</feature>
<dbReference type="CDD" id="cd06261">
    <property type="entry name" value="TM_PBP2"/>
    <property type="match status" value="1"/>
</dbReference>
<protein>
    <submittedName>
        <fullName evidence="9">Cytochrome c biogenesis protein</fullName>
    </submittedName>
</protein>
<keyword evidence="2 7" id="KW-0813">Transport</keyword>
<feature type="domain" description="ABC transmembrane type-1" evidence="8">
    <location>
        <begin position="87"/>
        <end position="307"/>
    </location>
</feature>
<dbReference type="PANTHER" id="PTHR30193:SF37">
    <property type="entry name" value="INNER MEMBRANE ABC TRANSPORTER PERMEASE PROTEIN YCJO"/>
    <property type="match status" value="1"/>
</dbReference>
<name>A0ABQ6GD98_9BACL</name>
<comment type="similarity">
    <text evidence="7">Belongs to the binding-protein-dependent transport system permease family.</text>
</comment>
<keyword evidence="4 7" id="KW-0812">Transmembrane</keyword>
<evidence type="ECO:0000256" key="1">
    <source>
        <dbReference type="ARBA" id="ARBA00004651"/>
    </source>
</evidence>
<dbReference type="Pfam" id="PF00528">
    <property type="entry name" value="BPD_transp_1"/>
    <property type="match status" value="1"/>
</dbReference>
<evidence type="ECO:0000256" key="2">
    <source>
        <dbReference type="ARBA" id="ARBA00022448"/>
    </source>
</evidence>
<evidence type="ECO:0000313" key="9">
    <source>
        <dbReference type="EMBL" id="GLX68607.1"/>
    </source>
</evidence>
<keyword evidence="6 7" id="KW-0472">Membrane</keyword>
<dbReference type="Gene3D" id="1.10.3720.10">
    <property type="entry name" value="MetI-like"/>
    <property type="match status" value="1"/>
</dbReference>
<feature type="transmembrane region" description="Helical" evidence="7">
    <location>
        <begin position="231"/>
        <end position="251"/>
    </location>
</feature>
<dbReference type="InterPro" id="IPR035906">
    <property type="entry name" value="MetI-like_sf"/>
</dbReference>
<comment type="subcellular location">
    <subcellularLocation>
        <location evidence="1 7">Cell membrane</location>
        <topology evidence="1 7">Multi-pass membrane protein</topology>
    </subcellularLocation>
</comment>
<dbReference type="InterPro" id="IPR051393">
    <property type="entry name" value="ABC_transporter_permease"/>
</dbReference>
<feature type="transmembrane region" description="Helical" evidence="7">
    <location>
        <begin position="124"/>
        <end position="150"/>
    </location>
</feature>
<keyword evidence="5 7" id="KW-1133">Transmembrane helix</keyword>
<dbReference type="Proteomes" id="UP001157114">
    <property type="component" value="Unassembled WGS sequence"/>
</dbReference>
<gene>
    <name evidence="9" type="ORF">MU1_29520</name>
</gene>
<evidence type="ECO:0000256" key="4">
    <source>
        <dbReference type="ARBA" id="ARBA00022692"/>
    </source>
</evidence>
<proteinExistence type="inferred from homology"/>
<evidence type="ECO:0000259" key="8">
    <source>
        <dbReference type="PROSITE" id="PS50928"/>
    </source>
</evidence>
<evidence type="ECO:0000256" key="6">
    <source>
        <dbReference type="ARBA" id="ARBA00023136"/>
    </source>
</evidence>
<dbReference type="SUPFAM" id="SSF161098">
    <property type="entry name" value="MetI-like"/>
    <property type="match status" value="1"/>
</dbReference>
<sequence>MIPPLYINRWGESMRRKGVNYSKYGYIFSIPFIIAFLIFSLYPTLYTAFIGFTDMKGVIPKPVHIMDNPFQNFRDLIVDNVSFRKSLSNTFVLWIANFIPQIGLALLLTAWFTNKRLNIKGQGAFKVLLYMPNIITASTIAVLFSSLFAYPMGPVNSLFHALGWSDAPIQFLQDKNTARGIVSFIQFWMWYGNTMIILIAGVMGINPALFEAAAIDGASGAQTFFRVTLPSLRTILLYSLVTSMLGGLQMFDIPQLFIAPAGGPDNATLTTSVFIYGQAFKGAYMYNKAAAASMIMFVIAAVLSALLFYLMRDRDEAKLRKQLKLQKKAAKAAAKGV</sequence>
<dbReference type="PROSITE" id="PS50928">
    <property type="entry name" value="ABC_TM1"/>
    <property type="match status" value="1"/>
</dbReference>
<feature type="transmembrane region" description="Helical" evidence="7">
    <location>
        <begin position="188"/>
        <end position="210"/>
    </location>
</feature>
<keyword evidence="10" id="KW-1185">Reference proteome</keyword>
<feature type="transmembrane region" description="Helical" evidence="7">
    <location>
        <begin position="289"/>
        <end position="311"/>
    </location>
</feature>